<evidence type="ECO:0000313" key="2">
    <source>
        <dbReference type="EMBL" id="AXI76304.1"/>
    </source>
</evidence>
<gene>
    <name evidence="2" type="ORF">C7M71_001220</name>
</gene>
<evidence type="ECO:0000313" key="3">
    <source>
        <dbReference type="Proteomes" id="UP000249340"/>
    </source>
</evidence>
<dbReference type="GO" id="GO:0016747">
    <property type="term" value="F:acyltransferase activity, transferring groups other than amino-acyl groups"/>
    <property type="evidence" value="ECO:0007669"/>
    <property type="project" value="InterPro"/>
</dbReference>
<sequence length="381" mass="40010">MRTARTATVVGVGYSSVHRALGVDTRPLAVDACLGALDDAGLATSDIDAIFEYPGVGTQNATLVQRLLGIGDLKAYADIGGTGPSGLAAALSAVAAVESGICEVALVYRSVDREWGQQSGTVVAPPANGPAQFQTPYGDFGGIIPAIGMKKFRRLAELGGSEEDYGWIAVNARRWAALNERAVLRTPVTMDDYLESRFVAEPLRLLDCDYPVTGVCATVITTAERARDLAAIPVTVDSSAFGTGSRPDWTFTDDFIFGGTIGCAQRLWENASVSVGDVDVAELYDGFTHITLSWVEALGFCGIGEFGDWVDSGKRIAPGGDLPLNTNGGQLAAGRLHGLAFLNEAVEQLRGDCGERQVPDARVAVVANAHGPQCGAMVLTR</sequence>
<name>A0A345SRE9_9ACTN</name>
<proteinExistence type="predicted"/>
<dbReference type="OrthoDB" id="9785768at2"/>
<dbReference type="InterPro" id="IPR002155">
    <property type="entry name" value="Thiolase"/>
</dbReference>
<organism evidence="2 3">
    <name type="scientific">Peterkaempfera bronchialis</name>
    <dbReference type="NCBI Taxonomy" id="2126346"/>
    <lineage>
        <taxon>Bacteria</taxon>
        <taxon>Bacillati</taxon>
        <taxon>Actinomycetota</taxon>
        <taxon>Actinomycetes</taxon>
        <taxon>Kitasatosporales</taxon>
        <taxon>Streptomycetaceae</taxon>
        <taxon>Peterkaempfera</taxon>
    </lineage>
</organism>
<dbReference type="KEGG" id="stri:C7M71_001220"/>
<dbReference type="RefSeq" id="WP_111489126.1">
    <property type="nucleotide sequence ID" value="NZ_CP031264.1"/>
</dbReference>
<accession>A0A345SRE9</accession>
<dbReference type="PIRSF" id="PIRSF000429">
    <property type="entry name" value="Ac-CoA_Ac_transf"/>
    <property type="match status" value="1"/>
</dbReference>
<feature type="domain" description="Thiolase C-terminal" evidence="1">
    <location>
        <begin position="255"/>
        <end position="371"/>
    </location>
</feature>
<dbReference type="Gene3D" id="3.40.47.10">
    <property type="match status" value="1"/>
</dbReference>
<dbReference type="EMBL" id="CP031264">
    <property type="protein sequence ID" value="AXI76304.1"/>
    <property type="molecule type" value="Genomic_DNA"/>
</dbReference>
<dbReference type="Pfam" id="PF22691">
    <property type="entry name" value="Thiolase_C_1"/>
    <property type="match status" value="1"/>
</dbReference>
<keyword evidence="3" id="KW-1185">Reference proteome</keyword>
<dbReference type="PANTHER" id="PTHR42870:SF1">
    <property type="entry name" value="NON-SPECIFIC LIPID-TRANSFER PROTEIN-LIKE 2"/>
    <property type="match status" value="1"/>
</dbReference>
<dbReference type="SUPFAM" id="SSF53901">
    <property type="entry name" value="Thiolase-like"/>
    <property type="match status" value="2"/>
</dbReference>
<dbReference type="Proteomes" id="UP000249340">
    <property type="component" value="Chromosome"/>
</dbReference>
<dbReference type="AlphaFoldDB" id="A0A345SRE9"/>
<protein>
    <submittedName>
        <fullName evidence="2">Thiolase family protein</fullName>
    </submittedName>
</protein>
<evidence type="ECO:0000259" key="1">
    <source>
        <dbReference type="Pfam" id="PF22691"/>
    </source>
</evidence>
<dbReference type="InterPro" id="IPR016039">
    <property type="entry name" value="Thiolase-like"/>
</dbReference>
<reference evidence="3" key="1">
    <citation type="submission" date="2018-07" db="EMBL/GenBank/DDBJ databases">
        <title>Streptacidiphilus bronchialis DSM 106435 chromosome.</title>
        <authorList>
            <person name="Batra D."/>
            <person name="Gulvik C.A."/>
        </authorList>
    </citation>
    <scope>NUCLEOTIDE SEQUENCE [LARGE SCALE GENOMIC DNA]</scope>
    <source>
        <strain evidence="3">DSM 106435</strain>
    </source>
</reference>
<dbReference type="CDD" id="cd00829">
    <property type="entry name" value="SCP-x_thiolase"/>
    <property type="match status" value="1"/>
</dbReference>
<dbReference type="PANTHER" id="PTHR42870">
    <property type="entry name" value="ACETYL-COA C-ACETYLTRANSFERASE"/>
    <property type="match status" value="1"/>
</dbReference>
<dbReference type="InterPro" id="IPR055140">
    <property type="entry name" value="Thiolase_C_2"/>
</dbReference>